<feature type="region of interest" description="Disordered" evidence="1">
    <location>
        <begin position="484"/>
        <end position="508"/>
    </location>
</feature>
<dbReference type="Pfam" id="PF07727">
    <property type="entry name" value="RVT_2"/>
    <property type="match status" value="1"/>
</dbReference>
<sequence>MFSESTPIVVGTQSNGFAGTKASDNADPKCSHDDGSKPSCDDRKKVDEDLRKDSECKDQEKEVNVNSTNNVNTADNELPFDPNMLALEDVSMFNFSSDDEDDGTVADMNNLDTTIQVSPILTTRIQKYHHLDQVIGDLQSTTQTRKMTKNFEEHRHKGDILLVQIYVDDIIFGLTKKKLCIAFERLMHEKFQMSSMGELTFFLGLQVKQKEDGIFISQDKYVAKILKKFRFTEVKTASTPMETQKPLLKDENGEEVDVHMYRSMIGLLMYLTSSRPDIMFTVRVCARYQVNPKVLHLHVMKRIFRYLKGQPKLGLWYPKDSPFDLVAYTDSDYAEASLDRKSITEGCQFLRCRLISWQCKKQTVVLCSTTMAKTINGEAHIHARVDGKEIVITESSVRRDLQLADEEGIDCLLNFTIFEQLALMGFLQIFLDHQLDGMPTHNRIFSAPSHAKKIFGNMRRSGKGFSGRVTPLFQTMVIQNQSELGEGSLKKDTRIPQHSSPTESVADEAVYKELGNNLVRAATTASSLEAEQGNGGGPRRQETMRNTIAQTRVLDLEQTKTTQKNETGSLKRRVKKLEKRNIFGEDASKHERWINDIDVDKDITLVNDADNEMFDVDDLGGEEVFVAGQNKNVVKEVVNAAQVSTAATTVAITTKEITLAQALEALKTSKPKAKKDCFLRARTELVKGKEKRAGTELVQESTKKQKIYMLVEKKYPLTPPALSMMLEKKLQIDYESGMAYQLCKLIKKQLKKRIVRIKSLLDAVGITVAQVYVNTALINLLTLRNFFSCVKSKKKKLGIRKNYVLWSVKERKKRLAMALDSPFGQQGTTTLVLPKKRSMSSVGDTIVALEFEENLSRPDVTKGTRDIIVGLIFWLMLASLDKTKEGWLHDYTPLGELHQKSNSTDLSKMWTVMMDREMHRYFDIKRRLLEVVTELQTSLNARQEIINKAKINKNAKMVKSVAFFRDQQDKDLKLMN</sequence>
<feature type="region of interest" description="Disordered" evidence="1">
    <location>
        <begin position="1"/>
        <end position="77"/>
    </location>
</feature>
<reference evidence="3" key="1">
    <citation type="journal article" date="2019" name="Sci. Rep.">
        <title>Draft genome of Tanacetum cinerariifolium, the natural source of mosquito coil.</title>
        <authorList>
            <person name="Yamashiro T."/>
            <person name="Shiraishi A."/>
            <person name="Satake H."/>
            <person name="Nakayama K."/>
        </authorList>
    </citation>
    <scope>NUCLEOTIDE SEQUENCE</scope>
</reference>
<feature type="compositionally biased region" description="Polar residues" evidence="1">
    <location>
        <begin position="1"/>
        <end position="17"/>
    </location>
</feature>
<dbReference type="EMBL" id="BKCJ010002031">
    <property type="protein sequence ID" value="GEU45760.1"/>
    <property type="molecule type" value="Genomic_DNA"/>
</dbReference>
<dbReference type="PANTHER" id="PTHR11439:SF495">
    <property type="entry name" value="REVERSE TRANSCRIPTASE, RNA-DEPENDENT DNA POLYMERASE-RELATED"/>
    <property type="match status" value="1"/>
</dbReference>
<dbReference type="PANTHER" id="PTHR11439">
    <property type="entry name" value="GAG-POL-RELATED RETROTRANSPOSON"/>
    <property type="match status" value="1"/>
</dbReference>
<evidence type="ECO:0000313" key="3">
    <source>
        <dbReference type="EMBL" id="GEU45760.1"/>
    </source>
</evidence>
<accession>A0A6L2KAP3</accession>
<feature type="region of interest" description="Disordered" evidence="1">
    <location>
        <begin position="523"/>
        <end position="543"/>
    </location>
</feature>
<proteinExistence type="predicted"/>
<organism evidence="3">
    <name type="scientific">Tanacetum cinerariifolium</name>
    <name type="common">Dalmatian daisy</name>
    <name type="synonym">Chrysanthemum cinerariifolium</name>
    <dbReference type="NCBI Taxonomy" id="118510"/>
    <lineage>
        <taxon>Eukaryota</taxon>
        <taxon>Viridiplantae</taxon>
        <taxon>Streptophyta</taxon>
        <taxon>Embryophyta</taxon>
        <taxon>Tracheophyta</taxon>
        <taxon>Spermatophyta</taxon>
        <taxon>Magnoliopsida</taxon>
        <taxon>eudicotyledons</taxon>
        <taxon>Gunneridae</taxon>
        <taxon>Pentapetalae</taxon>
        <taxon>asterids</taxon>
        <taxon>campanulids</taxon>
        <taxon>Asterales</taxon>
        <taxon>Asteraceae</taxon>
        <taxon>Asteroideae</taxon>
        <taxon>Anthemideae</taxon>
        <taxon>Anthemidinae</taxon>
        <taxon>Tanacetum</taxon>
    </lineage>
</organism>
<evidence type="ECO:0000256" key="1">
    <source>
        <dbReference type="SAM" id="MobiDB-lite"/>
    </source>
</evidence>
<dbReference type="SUPFAM" id="SSF56672">
    <property type="entry name" value="DNA/RNA polymerases"/>
    <property type="match status" value="1"/>
</dbReference>
<dbReference type="InterPro" id="IPR043502">
    <property type="entry name" value="DNA/RNA_pol_sf"/>
</dbReference>
<dbReference type="InterPro" id="IPR013103">
    <property type="entry name" value="RVT_2"/>
</dbReference>
<feature type="compositionally biased region" description="Low complexity" evidence="1">
    <location>
        <begin position="64"/>
        <end position="73"/>
    </location>
</feature>
<dbReference type="AlphaFoldDB" id="A0A6L2KAP3"/>
<comment type="caution">
    <text evidence="3">The sequence shown here is derived from an EMBL/GenBank/DDBJ whole genome shotgun (WGS) entry which is preliminary data.</text>
</comment>
<feature type="compositionally biased region" description="Basic and acidic residues" evidence="1">
    <location>
        <begin position="24"/>
        <end position="63"/>
    </location>
</feature>
<name>A0A6L2KAP3_TANCI</name>
<feature type="domain" description="Reverse transcriptase Ty1/copia-type" evidence="2">
    <location>
        <begin position="155"/>
        <end position="242"/>
    </location>
</feature>
<protein>
    <submittedName>
        <fullName evidence="3">Uncharacterized mitochondrial protein AtMg00810-like</fullName>
    </submittedName>
</protein>
<evidence type="ECO:0000259" key="2">
    <source>
        <dbReference type="Pfam" id="PF07727"/>
    </source>
</evidence>
<gene>
    <name evidence="3" type="ORF">Tci_017738</name>
</gene>